<dbReference type="EMBL" id="JAGFOA010000007">
    <property type="protein sequence ID" value="MBO3664845.1"/>
    <property type="molecule type" value="Genomic_DNA"/>
</dbReference>
<comment type="caution">
    <text evidence="8">The sequence shown here is derived from an EMBL/GenBank/DDBJ whole genome shotgun (WGS) entry which is preliminary data.</text>
</comment>
<evidence type="ECO:0000256" key="5">
    <source>
        <dbReference type="SAM" id="MobiDB-lite"/>
    </source>
</evidence>
<evidence type="ECO:0000313" key="8">
    <source>
        <dbReference type="EMBL" id="MBO3664845.1"/>
    </source>
</evidence>
<keyword evidence="9" id="KW-1185">Reference proteome</keyword>
<feature type="transmembrane region" description="Helical" evidence="6">
    <location>
        <begin position="300"/>
        <end position="319"/>
    </location>
</feature>
<dbReference type="GO" id="GO:0012505">
    <property type="term" value="C:endomembrane system"/>
    <property type="evidence" value="ECO:0007669"/>
    <property type="project" value="UniProtKB-SubCell"/>
</dbReference>
<feature type="transmembrane region" description="Helical" evidence="6">
    <location>
        <begin position="107"/>
        <end position="128"/>
    </location>
</feature>
<evidence type="ECO:0000259" key="7">
    <source>
        <dbReference type="SMART" id="SM00752"/>
    </source>
</evidence>
<keyword evidence="2 6" id="KW-0812">Transmembrane</keyword>
<dbReference type="InterPro" id="IPR011020">
    <property type="entry name" value="HTTM-like"/>
</dbReference>
<feature type="domain" description="HTTM-like" evidence="7">
    <location>
        <begin position="50"/>
        <end position="338"/>
    </location>
</feature>
<protein>
    <submittedName>
        <fullName evidence="8">HTTM domain-containing protein</fullName>
    </submittedName>
</protein>
<name>A0A939TRT4_9MICO</name>
<evidence type="ECO:0000256" key="1">
    <source>
        <dbReference type="ARBA" id="ARBA00004127"/>
    </source>
</evidence>
<evidence type="ECO:0000256" key="4">
    <source>
        <dbReference type="ARBA" id="ARBA00023136"/>
    </source>
</evidence>
<dbReference type="AlphaFoldDB" id="A0A939TRT4"/>
<feature type="transmembrane region" description="Helical" evidence="6">
    <location>
        <begin position="50"/>
        <end position="68"/>
    </location>
</feature>
<feature type="transmembrane region" description="Helical" evidence="6">
    <location>
        <begin position="270"/>
        <end position="293"/>
    </location>
</feature>
<sequence>MIRTSAAFLGRTLRFVADLARRFSALLIGVAGALYSSLENWLTGAKHARYGLAIARFLLGVMFVGTALTNLPTAMYTFGAGSAWTGQQAAPTSSFAPLWPFSVVFDASPNAIVLILWLLIVCGVCFAIGYRTRLIMVPLFVLWIGFLSINPVVQDQSDNLSRIVMIAILFTASSDVWSVDAWRRTRYASNPGRGFLVRWWRFQPVLPSWMTALSHNIAVIVIGAQLCMIYASGGLFKAQGAPWYEGYAVYNPLQTAQFGTWPELSDLVTAWGPMVALATVMSVLVQVSFPLLLLRRGTRIFGLSVILIFHVSIAVLMGLPWFSLAMVALDAVFIRDITFQQIARAIRRSWQRARRREETPPAVPSDAERQEPTLVGASA</sequence>
<evidence type="ECO:0000313" key="9">
    <source>
        <dbReference type="Proteomes" id="UP000680132"/>
    </source>
</evidence>
<dbReference type="InterPro" id="IPR052964">
    <property type="entry name" value="Sporulation_signal_mat"/>
</dbReference>
<feature type="transmembrane region" description="Helical" evidence="6">
    <location>
        <begin position="20"/>
        <end position="38"/>
    </location>
</feature>
<gene>
    <name evidence="8" type="ORF">J5V96_15220</name>
</gene>
<evidence type="ECO:0000256" key="2">
    <source>
        <dbReference type="ARBA" id="ARBA00022692"/>
    </source>
</evidence>
<dbReference type="Pfam" id="PF05090">
    <property type="entry name" value="HTTM"/>
    <property type="match status" value="1"/>
</dbReference>
<dbReference type="Proteomes" id="UP000680132">
    <property type="component" value="Unassembled WGS sequence"/>
</dbReference>
<dbReference type="RefSeq" id="WP_208504953.1">
    <property type="nucleotide sequence ID" value="NZ_JAGFOA010000007.1"/>
</dbReference>
<organism evidence="8 9">
    <name type="scientific">Microbacterium stercoris</name>
    <dbReference type="NCBI Taxonomy" id="2820289"/>
    <lineage>
        <taxon>Bacteria</taxon>
        <taxon>Bacillati</taxon>
        <taxon>Actinomycetota</taxon>
        <taxon>Actinomycetes</taxon>
        <taxon>Micrococcales</taxon>
        <taxon>Microbacteriaceae</taxon>
        <taxon>Microbacterium</taxon>
    </lineage>
</organism>
<accession>A0A939TRT4</accession>
<proteinExistence type="predicted"/>
<keyword evidence="3 6" id="KW-1133">Transmembrane helix</keyword>
<dbReference type="PANTHER" id="PTHR39535:SF2">
    <property type="entry name" value="HTTM DOMAIN-CONTAINING PROTEIN"/>
    <property type="match status" value="1"/>
</dbReference>
<evidence type="ECO:0000256" key="3">
    <source>
        <dbReference type="ARBA" id="ARBA00022989"/>
    </source>
</evidence>
<evidence type="ECO:0000256" key="6">
    <source>
        <dbReference type="SAM" id="Phobius"/>
    </source>
</evidence>
<dbReference type="PANTHER" id="PTHR39535">
    <property type="entry name" value="SPORULATION-DELAYING PROTEIN SDPB"/>
    <property type="match status" value="1"/>
</dbReference>
<dbReference type="SMART" id="SM00752">
    <property type="entry name" value="HTTM"/>
    <property type="match status" value="1"/>
</dbReference>
<reference evidence="8" key="1">
    <citation type="submission" date="2021-03" db="EMBL/GenBank/DDBJ databases">
        <title>Microbacterium sp. nov., a novel actinobacterium isolated from cow dung.</title>
        <authorList>
            <person name="Zhang L."/>
        </authorList>
    </citation>
    <scope>NUCLEOTIDE SEQUENCE</scope>
    <source>
        <strain evidence="8">NEAU-LLB</strain>
    </source>
</reference>
<feature type="region of interest" description="Disordered" evidence="5">
    <location>
        <begin position="356"/>
        <end position="379"/>
    </location>
</feature>
<feature type="transmembrane region" description="Helical" evidence="6">
    <location>
        <begin position="135"/>
        <end position="153"/>
    </location>
</feature>
<feature type="transmembrane region" description="Helical" evidence="6">
    <location>
        <begin position="217"/>
        <end position="236"/>
    </location>
</feature>
<keyword evidence="4 6" id="KW-0472">Membrane</keyword>
<feature type="transmembrane region" description="Helical" evidence="6">
    <location>
        <begin position="159"/>
        <end position="177"/>
    </location>
</feature>
<comment type="subcellular location">
    <subcellularLocation>
        <location evidence="1">Endomembrane system</location>
        <topology evidence="1">Multi-pass membrane protein</topology>
    </subcellularLocation>
</comment>
<dbReference type="InterPro" id="IPR053934">
    <property type="entry name" value="HTTM_dom"/>
</dbReference>